<evidence type="ECO:0008006" key="4">
    <source>
        <dbReference type="Google" id="ProtNLM"/>
    </source>
</evidence>
<proteinExistence type="predicted"/>
<reference evidence="2 3" key="1">
    <citation type="submission" date="2019-06" db="EMBL/GenBank/DDBJ databases">
        <title>Genomic Encyclopedia of Type Strains, Phase IV (KMG-V): Genome sequencing to study the core and pangenomes of soil and plant-associated prokaryotes.</title>
        <authorList>
            <person name="Whitman W."/>
        </authorList>
    </citation>
    <scope>NUCLEOTIDE SEQUENCE [LARGE SCALE GENOMIC DNA]</scope>
    <source>
        <strain evidence="2 3">BR 11140</strain>
    </source>
</reference>
<feature type="signal peptide" evidence="1">
    <location>
        <begin position="1"/>
        <end position="18"/>
    </location>
</feature>
<evidence type="ECO:0000256" key="1">
    <source>
        <dbReference type="SAM" id="SignalP"/>
    </source>
</evidence>
<dbReference type="OrthoDB" id="6769681at2"/>
<protein>
    <recommendedName>
        <fullName evidence="4">YHS domain-containing protein</fullName>
    </recommendedName>
</protein>
<evidence type="ECO:0000313" key="3">
    <source>
        <dbReference type="Proteomes" id="UP000318050"/>
    </source>
</evidence>
<dbReference type="EMBL" id="VITT01000033">
    <property type="protein sequence ID" value="TWB47695.1"/>
    <property type="molecule type" value="Genomic_DNA"/>
</dbReference>
<keyword evidence="1" id="KW-0732">Signal</keyword>
<accession>A0A560HMH9</accession>
<evidence type="ECO:0000313" key="2">
    <source>
        <dbReference type="EMBL" id="TWB47695.1"/>
    </source>
</evidence>
<dbReference type="AlphaFoldDB" id="A0A560HMH9"/>
<name>A0A560HMH9_9PROT</name>
<sequence length="64" mass="7046">MRVVALLLVLLMSTPVLAAQSVALRGKDFYLDGKPWLAKGVDVNAFVKPPKFFFNTCATDFSAR</sequence>
<comment type="caution">
    <text evidence="2">The sequence shown here is derived from an EMBL/GenBank/DDBJ whole genome shotgun (WGS) entry which is preliminary data.</text>
</comment>
<feature type="chain" id="PRO_5021946971" description="YHS domain-containing protein" evidence="1">
    <location>
        <begin position="19"/>
        <end position="64"/>
    </location>
</feature>
<dbReference type="Proteomes" id="UP000318050">
    <property type="component" value="Unassembled WGS sequence"/>
</dbReference>
<organism evidence="2 3">
    <name type="scientific">Nitrospirillum amazonense</name>
    <dbReference type="NCBI Taxonomy" id="28077"/>
    <lineage>
        <taxon>Bacteria</taxon>
        <taxon>Pseudomonadati</taxon>
        <taxon>Pseudomonadota</taxon>
        <taxon>Alphaproteobacteria</taxon>
        <taxon>Rhodospirillales</taxon>
        <taxon>Azospirillaceae</taxon>
        <taxon>Nitrospirillum</taxon>
    </lineage>
</organism>
<gene>
    <name evidence="2" type="ORF">FBZ92_13368</name>
</gene>